<dbReference type="OrthoDB" id="4255at2759"/>
<evidence type="ECO:0000259" key="11">
    <source>
        <dbReference type="PROSITE" id="PS51194"/>
    </source>
</evidence>
<dbReference type="InterPro" id="IPR044742">
    <property type="entry name" value="DEAD/DEAH_RhlB"/>
</dbReference>
<dbReference type="InterPro" id="IPR027417">
    <property type="entry name" value="P-loop_NTPase"/>
</dbReference>
<evidence type="ECO:0000256" key="5">
    <source>
        <dbReference type="ARBA" id="ARBA00022806"/>
    </source>
</evidence>
<dbReference type="PANTHER" id="PTHR47963">
    <property type="entry name" value="DEAD-BOX ATP-DEPENDENT RNA HELICASE 47, MITOCHONDRIAL"/>
    <property type="match status" value="1"/>
</dbReference>
<dbReference type="InterPro" id="IPR014001">
    <property type="entry name" value="Helicase_ATP-bd"/>
</dbReference>
<keyword evidence="9" id="KW-0812">Transmembrane</keyword>
<dbReference type="PROSITE" id="PS00039">
    <property type="entry name" value="DEAD_ATP_HELICASE"/>
    <property type="match status" value="1"/>
</dbReference>
<evidence type="ECO:0000256" key="9">
    <source>
        <dbReference type="SAM" id="Phobius"/>
    </source>
</evidence>
<dbReference type="PROSITE" id="PS51194">
    <property type="entry name" value="HELICASE_CTER"/>
    <property type="match status" value="1"/>
</dbReference>
<comment type="caution">
    <text evidence="12">The sequence shown here is derived from an EMBL/GenBank/DDBJ whole genome shotgun (WGS) entry which is preliminary data.</text>
</comment>
<dbReference type="Proteomes" id="UP000825935">
    <property type="component" value="Chromosome 38"/>
</dbReference>
<dbReference type="InterPro" id="IPR001650">
    <property type="entry name" value="Helicase_C-like"/>
</dbReference>
<organism evidence="12 13">
    <name type="scientific">Ceratopteris richardii</name>
    <name type="common">Triangle waterfern</name>
    <dbReference type="NCBI Taxonomy" id="49495"/>
    <lineage>
        <taxon>Eukaryota</taxon>
        <taxon>Viridiplantae</taxon>
        <taxon>Streptophyta</taxon>
        <taxon>Embryophyta</taxon>
        <taxon>Tracheophyta</taxon>
        <taxon>Polypodiopsida</taxon>
        <taxon>Polypodiidae</taxon>
        <taxon>Polypodiales</taxon>
        <taxon>Pteridineae</taxon>
        <taxon>Pteridaceae</taxon>
        <taxon>Parkerioideae</taxon>
        <taxon>Ceratopteris</taxon>
    </lineage>
</organism>
<dbReference type="InterPro" id="IPR050547">
    <property type="entry name" value="DEAD_box_RNA_helicases"/>
</dbReference>
<accession>A0A8T2Q5J0</accession>
<evidence type="ECO:0000256" key="2">
    <source>
        <dbReference type="ARBA" id="ARBA00022528"/>
    </source>
</evidence>
<dbReference type="InterPro" id="IPR011545">
    <property type="entry name" value="DEAD/DEAH_box_helicase_dom"/>
</dbReference>
<keyword evidence="2" id="KW-0934">Plastid</keyword>
<sequence>MRTSSKCVDVLEGHRVLLCSLRQGNLPNKYMPTLNFIGMLWAFVLCVYGGAPHGPQQNALHMGVDVAVGTPGRVKDHLERGTLNLKMLRFRVLDEADEMLNMGFVDDVELILGHVEDASTVQTLLFSATMPDWVQQIASIFLKKDKEVVDLVGEEEMKASSSVRYLLLPCNRSARSQIISDVISCYSSGGRTIIFTEAKNNASELASSLPASRVLHGDIAQAQREVTLAGFRSGKFPVFVAIDVAVRGLDINYIQLIIQCEPPRDVETYIHRSGWIGRAGKTCISVLFNDRLKEYMITNI</sequence>
<dbReference type="CDD" id="cd18787">
    <property type="entry name" value="SF2_C_DEAD"/>
    <property type="match status" value="1"/>
</dbReference>
<evidence type="ECO:0000256" key="7">
    <source>
        <dbReference type="ARBA" id="ARBA00047984"/>
    </source>
</evidence>
<dbReference type="InterPro" id="IPR000629">
    <property type="entry name" value="RNA-helicase_DEAD-box_CS"/>
</dbReference>
<dbReference type="CDD" id="cd00268">
    <property type="entry name" value="DEADc"/>
    <property type="match status" value="1"/>
</dbReference>
<evidence type="ECO:0000256" key="8">
    <source>
        <dbReference type="RuleBase" id="RU000492"/>
    </source>
</evidence>
<evidence type="ECO:0000256" key="1">
    <source>
        <dbReference type="ARBA" id="ARBA00012552"/>
    </source>
</evidence>
<feature type="domain" description="Helicase ATP-binding" evidence="10">
    <location>
        <begin position="1"/>
        <end position="148"/>
    </location>
</feature>
<keyword evidence="2" id="KW-0150">Chloroplast</keyword>
<evidence type="ECO:0000259" key="10">
    <source>
        <dbReference type="PROSITE" id="PS51192"/>
    </source>
</evidence>
<keyword evidence="13" id="KW-1185">Reference proteome</keyword>
<name>A0A8T2Q5J0_CERRI</name>
<feature type="domain" description="Helicase C-terminal" evidence="11">
    <location>
        <begin position="177"/>
        <end position="300"/>
    </location>
</feature>
<dbReference type="Pfam" id="PF00270">
    <property type="entry name" value="DEAD"/>
    <property type="match status" value="1"/>
</dbReference>
<dbReference type="GO" id="GO:0003723">
    <property type="term" value="F:RNA binding"/>
    <property type="evidence" value="ECO:0007669"/>
    <property type="project" value="TreeGrafter"/>
</dbReference>
<dbReference type="SMART" id="SM00487">
    <property type="entry name" value="DEXDc"/>
    <property type="match status" value="1"/>
</dbReference>
<comment type="similarity">
    <text evidence="8">Belongs to the DEAD box helicase family.</text>
</comment>
<dbReference type="EC" id="3.6.4.13" evidence="1"/>
<dbReference type="GO" id="GO:0005524">
    <property type="term" value="F:ATP binding"/>
    <property type="evidence" value="ECO:0007669"/>
    <property type="project" value="UniProtKB-KW"/>
</dbReference>
<evidence type="ECO:0000313" key="12">
    <source>
        <dbReference type="EMBL" id="KAH7278918.1"/>
    </source>
</evidence>
<dbReference type="PANTHER" id="PTHR47963:SF8">
    <property type="entry name" value="ATP-DEPENDENT RNA HELICASE DEAD"/>
    <property type="match status" value="1"/>
</dbReference>
<dbReference type="GO" id="GO:0003724">
    <property type="term" value="F:RNA helicase activity"/>
    <property type="evidence" value="ECO:0007669"/>
    <property type="project" value="UniProtKB-EC"/>
</dbReference>
<gene>
    <name evidence="12" type="ORF">KP509_38G064300</name>
</gene>
<evidence type="ECO:0000256" key="6">
    <source>
        <dbReference type="ARBA" id="ARBA00022840"/>
    </source>
</evidence>
<keyword evidence="9" id="KW-0472">Membrane</keyword>
<evidence type="ECO:0000256" key="3">
    <source>
        <dbReference type="ARBA" id="ARBA00022741"/>
    </source>
</evidence>
<evidence type="ECO:0000313" key="13">
    <source>
        <dbReference type="Proteomes" id="UP000825935"/>
    </source>
</evidence>
<dbReference type="GO" id="GO:0016787">
    <property type="term" value="F:hydrolase activity"/>
    <property type="evidence" value="ECO:0007669"/>
    <property type="project" value="UniProtKB-KW"/>
</dbReference>
<dbReference type="SUPFAM" id="SSF52540">
    <property type="entry name" value="P-loop containing nucleoside triphosphate hydrolases"/>
    <property type="match status" value="1"/>
</dbReference>
<protein>
    <recommendedName>
        <fullName evidence="1">RNA helicase</fullName>
        <ecNumber evidence="1">3.6.4.13</ecNumber>
    </recommendedName>
</protein>
<dbReference type="EMBL" id="CM035443">
    <property type="protein sequence ID" value="KAH7278918.1"/>
    <property type="molecule type" value="Genomic_DNA"/>
</dbReference>
<comment type="catalytic activity">
    <reaction evidence="7">
        <text>ATP + H2O = ADP + phosphate + H(+)</text>
        <dbReference type="Rhea" id="RHEA:13065"/>
        <dbReference type="ChEBI" id="CHEBI:15377"/>
        <dbReference type="ChEBI" id="CHEBI:15378"/>
        <dbReference type="ChEBI" id="CHEBI:30616"/>
        <dbReference type="ChEBI" id="CHEBI:43474"/>
        <dbReference type="ChEBI" id="CHEBI:456216"/>
        <dbReference type="EC" id="3.6.4.13"/>
    </reaction>
</comment>
<dbReference type="AlphaFoldDB" id="A0A8T2Q5J0"/>
<evidence type="ECO:0000256" key="4">
    <source>
        <dbReference type="ARBA" id="ARBA00022801"/>
    </source>
</evidence>
<keyword evidence="4 8" id="KW-0378">Hydrolase</keyword>
<dbReference type="Pfam" id="PF00271">
    <property type="entry name" value="Helicase_C"/>
    <property type="match status" value="1"/>
</dbReference>
<proteinExistence type="inferred from homology"/>
<dbReference type="SMART" id="SM00490">
    <property type="entry name" value="HELICc"/>
    <property type="match status" value="1"/>
</dbReference>
<keyword evidence="6 8" id="KW-0067">ATP-binding</keyword>
<feature type="transmembrane region" description="Helical" evidence="9">
    <location>
        <begin position="30"/>
        <end position="51"/>
    </location>
</feature>
<reference evidence="12" key="1">
    <citation type="submission" date="2021-08" db="EMBL/GenBank/DDBJ databases">
        <title>WGS assembly of Ceratopteris richardii.</title>
        <authorList>
            <person name="Marchant D.B."/>
            <person name="Chen G."/>
            <person name="Jenkins J."/>
            <person name="Shu S."/>
            <person name="Leebens-Mack J."/>
            <person name="Grimwood J."/>
            <person name="Schmutz J."/>
            <person name="Soltis P."/>
            <person name="Soltis D."/>
            <person name="Chen Z.-H."/>
        </authorList>
    </citation>
    <scope>NUCLEOTIDE SEQUENCE</scope>
    <source>
        <strain evidence="12">Whitten #5841</strain>
        <tissue evidence="12">Leaf</tissue>
    </source>
</reference>
<keyword evidence="5 8" id="KW-0347">Helicase</keyword>
<keyword evidence="9" id="KW-1133">Transmembrane helix</keyword>
<dbReference type="PROSITE" id="PS51192">
    <property type="entry name" value="HELICASE_ATP_BIND_1"/>
    <property type="match status" value="1"/>
</dbReference>
<keyword evidence="3 8" id="KW-0547">Nucleotide-binding</keyword>
<dbReference type="Gene3D" id="3.40.50.300">
    <property type="entry name" value="P-loop containing nucleotide triphosphate hydrolases"/>
    <property type="match status" value="2"/>
</dbReference>